<dbReference type="InterPro" id="IPR013783">
    <property type="entry name" value="Ig-like_fold"/>
</dbReference>
<dbReference type="InterPro" id="IPR003344">
    <property type="entry name" value="Big_1_dom"/>
</dbReference>
<sequence length="129" mass="14074">MDKKLVFLVLLFFLILGGFSVQLLYQTRLRQVRATSKTPSQQESILLAYSDGKKCTINPVVRAEDQTGVPNIQVCVTASMGDLSSPCGQTDDSGIINFTLTSNQPGVADIVARVNNSFDIPTKVTCEFK</sequence>
<evidence type="ECO:0000259" key="2">
    <source>
        <dbReference type="Pfam" id="PF02369"/>
    </source>
</evidence>
<comment type="similarity">
    <text evidence="1">Belongs to the intimin/invasin family.</text>
</comment>
<dbReference type="InterPro" id="IPR008964">
    <property type="entry name" value="Invasin/intimin_cell_adhesion"/>
</dbReference>
<name>A0A1F7HCD1_9BACT</name>
<protein>
    <recommendedName>
        <fullName evidence="2">Big-1 domain-containing protein</fullName>
    </recommendedName>
</protein>
<evidence type="ECO:0000313" key="4">
    <source>
        <dbReference type="Proteomes" id="UP000177027"/>
    </source>
</evidence>
<dbReference type="AlphaFoldDB" id="A0A1F7HCD1"/>
<dbReference type="Proteomes" id="UP000177027">
    <property type="component" value="Unassembled WGS sequence"/>
</dbReference>
<organism evidence="3 4">
    <name type="scientific">Candidatus Roizmanbacteria bacterium RIFCSPHIGHO2_02_FULL_40_9</name>
    <dbReference type="NCBI Taxonomy" id="1802042"/>
    <lineage>
        <taxon>Bacteria</taxon>
        <taxon>Candidatus Roizmaniibacteriota</taxon>
    </lineage>
</organism>
<feature type="domain" description="Big-1" evidence="2">
    <location>
        <begin position="55"/>
        <end position="125"/>
    </location>
</feature>
<dbReference type="Pfam" id="PF02369">
    <property type="entry name" value="Big_1"/>
    <property type="match status" value="1"/>
</dbReference>
<proteinExistence type="inferred from homology"/>
<gene>
    <name evidence="3" type="ORF">A3D06_01410</name>
</gene>
<accession>A0A1F7HCD1</accession>
<dbReference type="EMBL" id="MFZS01000031">
    <property type="protein sequence ID" value="OGK28713.1"/>
    <property type="molecule type" value="Genomic_DNA"/>
</dbReference>
<evidence type="ECO:0000313" key="3">
    <source>
        <dbReference type="EMBL" id="OGK28713.1"/>
    </source>
</evidence>
<dbReference type="SUPFAM" id="SSF49373">
    <property type="entry name" value="Invasin/intimin cell-adhesion fragments"/>
    <property type="match status" value="1"/>
</dbReference>
<reference evidence="3 4" key="1">
    <citation type="journal article" date="2016" name="Nat. Commun.">
        <title>Thousands of microbial genomes shed light on interconnected biogeochemical processes in an aquifer system.</title>
        <authorList>
            <person name="Anantharaman K."/>
            <person name="Brown C.T."/>
            <person name="Hug L.A."/>
            <person name="Sharon I."/>
            <person name="Castelle C.J."/>
            <person name="Probst A.J."/>
            <person name="Thomas B.C."/>
            <person name="Singh A."/>
            <person name="Wilkins M.J."/>
            <person name="Karaoz U."/>
            <person name="Brodie E.L."/>
            <person name="Williams K.H."/>
            <person name="Hubbard S.S."/>
            <person name="Banfield J.F."/>
        </authorList>
    </citation>
    <scope>NUCLEOTIDE SEQUENCE [LARGE SCALE GENOMIC DNA]</scope>
</reference>
<dbReference type="Gene3D" id="2.60.40.10">
    <property type="entry name" value="Immunoglobulins"/>
    <property type="match status" value="1"/>
</dbReference>
<comment type="caution">
    <text evidence="3">The sequence shown here is derived from an EMBL/GenBank/DDBJ whole genome shotgun (WGS) entry which is preliminary data.</text>
</comment>
<evidence type="ECO:0000256" key="1">
    <source>
        <dbReference type="ARBA" id="ARBA00010116"/>
    </source>
</evidence>